<feature type="binding site" evidence="1">
    <location>
        <position position="91"/>
    </location>
    <ligand>
        <name>ATP</name>
        <dbReference type="ChEBI" id="CHEBI:30616"/>
    </ligand>
</feature>
<reference evidence="5" key="1">
    <citation type="submission" date="2022-11" db="UniProtKB">
        <authorList>
            <consortium name="WormBaseParasite"/>
        </authorList>
    </citation>
    <scope>IDENTIFICATION</scope>
</reference>
<keyword evidence="1" id="KW-0067">ATP-binding</keyword>
<feature type="region of interest" description="Disordered" evidence="2">
    <location>
        <begin position="283"/>
        <end position="318"/>
    </location>
</feature>
<dbReference type="InterPro" id="IPR000719">
    <property type="entry name" value="Prot_kinase_dom"/>
</dbReference>
<keyword evidence="1" id="KW-0547">Nucleotide-binding</keyword>
<name>A0A914E669_9BILA</name>
<dbReference type="InterPro" id="IPR011009">
    <property type="entry name" value="Kinase-like_dom_sf"/>
</dbReference>
<evidence type="ECO:0000256" key="2">
    <source>
        <dbReference type="SAM" id="MobiDB-lite"/>
    </source>
</evidence>
<dbReference type="Proteomes" id="UP000887540">
    <property type="component" value="Unplaced"/>
</dbReference>
<proteinExistence type="predicted"/>
<protein>
    <submittedName>
        <fullName evidence="5">Protein kinase domain-containing protein</fullName>
    </submittedName>
</protein>
<dbReference type="SUPFAM" id="SSF56112">
    <property type="entry name" value="Protein kinase-like (PK-like)"/>
    <property type="match status" value="1"/>
</dbReference>
<dbReference type="Pfam" id="PF00069">
    <property type="entry name" value="Pkinase"/>
    <property type="match status" value="1"/>
</dbReference>
<dbReference type="PROSITE" id="PS00107">
    <property type="entry name" value="PROTEIN_KINASE_ATP"/>
    <property type="match status" value="1"/>
</dbReference>
<evidence type="ECO:0000259" key="3">
    <source>
        <dbReference type="PROSITE" id="PS50011"/>
    </source>
</evidence>
<dbReference type="PANTHER" id="PTHR10974">
    <property type="entry name" value="FI08016P-RELATED"/>
    <property type="match status" value="1"/>
</dbReference>
<dbReference type="PANTHER" id="PTHR10974:SF75">
    <property type="entry name" value="SULFATASE DOMAIN-CONTAINING PROTEIN"/>
    <property type="match status" value="1"/>
</dbReference>
<organism evidence="4 5">
    <name type="scientific">Acrobeloides nanus</name>
    <dbReference type="NCBI Taxonomy" id="290746"/>
    <lineage>
        <taxon>Eukaryota</taxon>
        <taxon>Metazoa</taxon>
        <taxon>Ecdysozoa</taxon>
        <taxon>Nematoda</taxon>
        <taxon>Chromadorea</taxon>
        <taxon>Rhabditida</taxon>
        <taxon>Tylenchina</taxon>
        <taxon>Cephalobomorpha</taxon>
        <taxon>Cephaloboidea</taxon>
        <taxon>Cephalobidae</taxon>
        <taxon>Acrobeloides</taxon>
    </lineage>
</organism>
<dbReference type="GO" id="GO:0005615">
    <property type="term" value="C:extracellular space"/>
    <property type="evidence" value="ECO:0007669"/>
    <property type="project" value="TreeGrafter"/>
</dbReference>
<evidence type="ECO:0000313" key="4">
    <source>
        <dbReference type="Proteomes" id="UP000887540"/>
    </source>
</evidence>
<dbReference type="Gene3D" id="3.30.200.20">
    <property type="entry name" value="Phosphorylase Kinase, domain 1"/>
    <property type="match status" value="1"/>
</dbReference>
<dbReference type="InterPro" id="IPR017441">
    <property type="entry name" value="Protein_kinase_ATP_BS"/>
</dbReference>
<feature type="domain" description="Protein kinase" evidence="3">
    <location>
        <begin position="62"/>
        <end position="513"/>
    </location>
</feature>
<dbReference type="GO" id="GO:0005524">
    <property type="term" value="F:ATP binding"/>
    <property type="evidence" value="ECO:0007669"/>
    <property type="project" value="UniProtKB-UniRule"/>
</dbReference>
<evidence type="ECO:0000313" key="5">
    <source>
        <dbReference type="WBParaSite" id="ACRNAN_scaffold585.g27701.t1"/>
    </source>
</evidence>
<keyword evidence="4" id="KW-1185">Reference proteome</keyword>
<dbReference type="Pfam" id="PF02995">
    <property type="entry name" value="DUF229"/>
    <property type="match status" value="1"/>
</dbReference>
<feature type="compositionally biased region" description="Polar residues" evidence="2">
    <location>
        <begin position="297"/>
        <end position="312"/>
    </location>
</feature>
<dbReference type="SMART" id="SM00220">
    <property type="entry name" value="S_TKc"/>
    <property type="match status" value="1"/>
</dbReference>
<evidence type="ECO:0000256" key="1">
    <source>
        <dbReference type="PROSITE-ProRule" id="PRU10141"/>
    </source>
</evidence>
<dbReference type="WBParaSite" id="ACRNAN_scaffold585.g27701.t1">
    <property type="protein sequence ID" value="ACRNAN_scaffold585.g27701.t1"/>
    <property type="gene ID" value="ACRNAN_scaffold585.g27701"/>
</dbReference>
<dbReference type="GO" id="GO:0004672">
    <property type="term" value="F:protein kinase activity"/>
    <property type="evidence" value="ECO:0007669"/>
    <property type="project" value="InterPro"/>
</dbReference>
<dbReference type="PROSITE" id="PS50011">
    <property type="entry name" value="PROTEIN_KINASE_DOM"/>
    <property type="match status" value="1"/>
</dbReference>
<sequence>MTEAKLLEKRKTWVEIFSTYLIGRHSDNYEVQSFFGPLISNGDEDGVNLGPSERKSMRPDDFDFIKTIGKGTFGRVFLVRHRATRQVYAMKVLGKEHIKTRNEVKNVLAERNVLKSNINHPFLACLHYSFQTKEKLYFVFSSTYDSNAKEPTNVRFQRESKNFPPILNHCRLPDLDPWDPTLLPHIDPTFVDPTFGYKNNCTPKIESVTSLVNGQVIMDPVFASENAICEFRCLYPKTDYSLIYGEWKGIKNEKPDCDVVEVQCLKEAKIFYRNLHVQVYTGSPQSKNENLHKNGGTLPTESDTTSENIENTKSTESERPPDVHLIIFDSISSSAFFRTMPRTLYILKENYGAVTFRYLNKQGLNSRPNGFAFLLGKQLRSMKKTILRPEMPADCDEDECCKEAMDGDPQFIATRFEQAGYATLWSEDWAAGVFNLNGIMCNAFKKKPVDHYMRKDEEKMALIRENSNQLISHYDLYATLNDIFITSQPQSTSSTPQPNIKLHEIKNIAFVIQ</sequence>
<accession>A0A914E669</accession>
<dbReference type="AlphaFoldDB" id="A0A914E669"/>
<dbReference type="InterPro" id="IPR004245">
    <property type="entry name" value="DUF229"/>
</dbReference>